<keyword evidence="4" id="KW-0694">RNA-binding</keyword>
<accession>A0A6J3LX98</accession>
<sequence length="240" mass="25450">MLIPGAAIPNSSLPTPSKNKSITLGPGLRHIPPSTILATISGTLAVDSRKAALWLENTPSSSARYQPGVGDLVVAQIHHSGAGDVFYCSITPHTPHVILGQLSFEGASKKTRPKLESGDLVYARVKSCGRDDECEIECVNSNTGKAEGMGPLKGGMVFDVTTAFARRLMMGKKEKSGLIILETIGEKTRFEVAVGRNGRVWVDSGSIQDTLGIGKCLIGADELGWTLEEQKAMISKTFGG</sequence>
<dbReference type="GO" id="GO:0000177">
    <property type="term" value="C:cytoplasmic exosome (RNase complex)"/>
    <property type="evidence" value="ECO:0007669"/>
    <property type="project" value="TreeGrafter"/>
</dbReference>
<reference evidence="9" key="2">
    <citation type="submission" date="2020-04" db="EMBL/GenBank/DDBJ databases">
        <authorList>
            <consortium name="NCBI Genome Project"/>
        </authorList>
    </citation>
    <scope>NUCLEOTIDE SEQUENCE</scope>
    <source>
        <strain evidence="9">CBS 342.82</strain>
    </source>
</reference>
<dbReference type="PANTHER" id="PTHR21321">
    <property type="entry name" value="PNAS-3 RELATED"/>
    <property type="match status" value="1"/>
</dbReference>
<dbReference type="InterPro" id="IPR041054">
    <property type="entry name" value="Rrp40_N_euk"/>
</dbReference>
<dbReference type="GO" id="GO:0000467">
    <property type="term" value="P:exonucleolytic trimming to generate mature 3'-end of 5.8S rRNA from tricistronic rRNA transcript (SSU-rRNA, 5.8S rRNA, LSU-rRNA)"/>
    <property type="evidence" value="ECO:0007669"/>
    <property type="project" value="TreeGrafter"/>
</dbReference>
<dbReference type="AlphaFoldDB" id="A0A6J3LX98"/>
<dbReference type="SUPFAM" id="SSF50249">
    <property type="entry name" value="Nucleic acid-binding proteins"/>
    <property type="match status" value="1"/>
</dbReference>
<evidence type="ECO:0000256" key="2">
    <source>
        <dbReference type="ARBA" id="ARBA00022490"/>
    </source>
</evidence>
<evidence type="ECO:0000256" key="5">
    <source>
        <dbReference type="SAM" id="MobiDB-lite"/>
    </source>
</evidence>
<dbReference type="InterPro" id="IPR012340">
    <property type="entry name" value="NA-bd_OB-fold"/>
</dbReference>
<protein>
    <recommendedName>
        <fullName evidence="10">Ribosomal RNA-processing protein 40</fullName>
    </recommendedName>
</protein>
<dbReference type="GO" id="GO:0071051">
    <property type="term" value="P:poly(A)-dependent snoRNA 3'-end processing"/>
    <property type="evidence" value="ECO:0007669"/>
    <property type="project" value="TreeGrafter"/>
</dbReference>
<dbReference type="GO" id="GO:0071038">
    <property type="term" value="P:TRAMP-dependent tRNA surveillance pathway"/>
    <property type="evidence" value="ECO:0007669"/>
    <property type="project" value="TreeGrafter"/>
</dbReference>
<dbReference type="GO" id="GO:0071035">
    <property type="term" value="P:nuclear polyadenylation-dependent rRNA catabolic process"/>
    <property type="evidence" value="ECO:0007669"/>
    <property type="project" value="TreeGrafter"/>
</dbReference>
<keyword evidence="8" id="KW-1185">Reference proteome</keyword>
<dbReference type="GO" id="GO:0000176">
    <property type="term" value="C:nuclear exosome (RNase complex)"/>
    <property type="evidence" value="ECO:0007669"/>
    <property type="project" value="TreeGrafter"/>
</dbReference>
<dbReference type="GO" id="GO:0003723">
    <property type="term" value="F:RNA binding"/>
    <property type="evidence" value="ECO:0007669"/>
    <property type="project" value="UniProtKB-KW"/>
</dbReference>
<dbReference type="FunFam" id="2.40.50.140:FF:000127">
    <property type="entry name" value="Exosome complex component RRP40"/>
    <property type="match status" value="1"/>
</dbReference>
<dbReference type="Pfam" id="PF21262">
    <property type="entry name" value="RRP40_S1"/>
    <property type="match status" value="1"/>
</dbReference>
<gene>
    <name evidence="9" type="ORF">K489DRAFT_326332</name>
</gene>
<dbReference type="InterPro" id="IPR049469">
    <property type="entry name" value="RRP40_KH-I"/>
</dbReference>
<dbReference type="CDD" id="cd22526">
    <property type="entry name" value="KH-I_Rrp40"/>
    <property type="match status" value="1"/>
</dbReference>
<reference evidence="9" key="3">
    <citation type="submission" date="2025-08" db="UniProtKB">
        <authorList>
            <consortium name="RefSeq"/>
        </authorList>
    </citation>
    <scope>IDENTIFICATION</scope>
    <source>
        <strain evidence="9">CBS 342.82</strain>
    </source>
</reference>
<dbReference type="PANTHER" id="PTHR21321:SF1">
    <property type="entry name" value="EXOSOME COMPLEX COMPONENT RRP40"/>
    <property type="match status" value="1"/>
</dbReference>
<keyword evidence="2" id="KW-0963">Cytoplasm</keyword>
<evidence type="ECO:0000259" key="6">
    <source>
        <dbReference type="Pfam" id="PF15985"/>
    </source>
</evidence>
<dbReference type="InterPro" id="IPR026699">
    <property type="entry name" value="Exosome_RNA_bind1/RRP40/RRP4"/>
</dbReference>
<organism evidence="9">
    <name type="scientific">Dissoconium aciculare CBS 342.82</name>
    <dbReference type="NCBI Taxonomy" id="1314786"/>
    <lineage>
        <taxon>Eukaryota</taxon>
        <taxon>Fungi</taxon>
        <taxon>Dikarya</taxon>
        <taxon>Ascomycota</taxon>
        <taxon>Pezizomycotina</taxon>
        <taxon>Dothideomycetes</taxon>
        <taxon>Dothideomycetidae</taxon>
        <taxon>Mycosphaerellales</taxon>
        <taxon>Dissoconiaceae</taxon>
        <taxon>Dissoconium</taxon>
    </lineage>
</organism>
<feature type="compositionally biased region" description="Polar residues" evidence="5">
    <location>
        <begin position="9"/>
        <end position="20"/>
    </location>
</feature>
<dbReference type="Gene3D" id="3.30.1370.10">
    <property type="entry name" value="K Homology domain, type 1"/>
    <property type="match status" value="1"/>
</dbReference>
<dbReference type="RefSeq" id="XP_033456298.1">
    <property type="nucleotide sequence ID" value="XM_033601897.1"/>
</dbReference>
<evidence type="ECO:0000313" key="9">
    <source>
        <dbReference type="RefSeq" id="XP_033456298.1"/>
    </source>
</evidence>
<proteinExistence type="predicted"/>
<evidence type="ECO:0000256" key="3">
    <source>
        <dbReference type="ARBA" id="ARBA00022835"/>
    </source>
</evidence>
<dbReference type="InterPro" id="IPR004088">
    <property type="entry name" value="KH_dom_type_1"/>
</dbReference>
<dbReference type="GeneID" id="54359697"/>
<evidence type="ECO:0008006" key="10">
    <source>
        <dbReference type="Google" id="ProtNLM"/>
    </source>
</evidence>
<dbReference type="InterPro" id="IPR036612">
    <property type="entry name" value="KH_dom_type_1_sf"/>
</dbReference>
<evidence type="ECO:0000313" key="8">
    <source>
        <dbReference type="Proteomes" id="UP000504637"/>
    </source>
</evidence>
<feature type="region of interest" description="Disordered" evidence="5">
    <location>
        <begin position="1"/>
        <end position="20"/>
    </location>
</feature>
<evidence type="ECO:0000256" key="4">
    <source>
        <dbReference type="ARBA" id="ARBA00022884"/>
    </source>
</evidence>
<dbReference type="Pfam" id="PF18311">
    <property type="entry name" value="Rrp40_N"/>
    <property type="match status" value="1"/>
</dbReference>
<dbReference type="Pfam" id="PF15985">
    <property type="entry name" value="KH_6"/>
    <property type="match status" value="1"/>
</dbReference>
<reference evidence="9" key="1">
    <citation type="submission" date="2020-01" db="EMBL/GenBank/DDBJ databases">
        <authorList>
            <consortium name="DOE Joint Genome Institute"/>
            <person name="Haridas S."/>
            <person name="Albert R."/>
            <person name="Binder M."/>
            <person name="Bloem J."/>
            <person name="Labutti K."/>
            <person name="Salamov A."/>
            <person name="Andreopoulos B."/>
            <person name="Baker S.E."/>
            <person name="Barry K."/>
            <person name="Bills G."/>
            <person name="Bluhm B.H."/>
            <person name="Cannon C."/>
            <person name="Castanera R."/>
            <person name="Culley D.E."/>
            <person name="Daum C."/>
            <person name="Ezra D."/>
            <person name="Gonzalez J.B."/>
            <person name="Henrissat B."/>
            <person name="Kuo A."/>
            <person name="Liang C."/>
            <person name="Lipzen A."/>
            <person name="Lutzoni F."/>
            <person name="Magnuson J."/>
            <person name="Mondo S."/>
            <person name="Nolan M."/>
            <person name="Ohm R."/>
            <person name="Pangilinan J."/>
            <person name="Park H.-J."/>
            <person name="Ramirez L."/>
            <person name="Alfaro M."/>
            <person name="Sun H."/>
            <person name="Tritt A."/>
            <person name="Yoshinaga Y."/>
            <person name="Zwiers L.-H."/>
            <person name="Turgeon B.G."/>
            <person name="Goodwin S.B."/>
            <person name="Spatafora J.W."/>
            <person name="Crous P.W."/>
            <person name="Grigoriev I.V."/>
        </authorList>
    </citation>
    <scope>NUCLEOTIDE SEQUENCE</scope>
    <source>
        <strain evidence="9">CBS 342.82</strain>
    </source>
</reference>
<feature type="domain" description="Exosome complex exonuclease Rrp40 N-terminal" evidence="7">
    <location>
        <begin position="22"/>
        <end position="57"/>
    </location>
</feature>
<dbReference type="GO" id="GO:0034475">
    <property type="term" value="P:U4 snRNA 3'-end processing"/>
    <property type="evidence" value="ECO:0007669"/>
    <property type="project" value="TreeGrafter"/>
</dbReference>
<dbReference type="Gene3D" id="2.40.50.140">
    <property type="entry name" value="Nucleic acid-binding proteins"/>
    <property type="match status" value="1"/>
</dbReference>
<dbReference type="SUPFAM" id="SSF54791">
    <property type="entry name" value="Eukaryotic type KH-domain (KH-domain type I)"/>
    <property type="match status" value="1"/>
</dbReference>
<name>A0A6J3LX98_9PEZI</name>
<dbReference type="Proteomes" id="UP000504637">
    <property type="component" value="Unplaced"/>
</dbReference>
<comment type="subcellular location">
    <subcellularLocation>
        <location evidence="1">Nucleus</location>
    </subcellularLocation>
</comment>
<dbReference type="GO" id="GO:0071034">
    <property type="term" value="P:CUT catabolic process"/>
    <property type="evidence" value="ECO:0007669"/>
    <property type="project" value="TreeGrafter"/>
</dbReference>
<keyword evidence="3" id="KW-0271">Exosome</keyword>
<dbReference type="OrthoDB" id="340500at2759"/>
<feature type="domain" description="K Homology" evidence="6">
    <location>
        <begin position="155"/>
        <end position="207"/>
    </location>
</feature>
<evidence type="ECO:0000256" key="1">
    <source>
        <dbReference type="ARBA" id="ARBA00004123"/>
    </source>
</evidence>
<evidence type="ECO:0000259" key="7">
    <source>
        <dbReference type="Pfam" id="PF18311"/>
    </source>
</evidence>